<organism evidence="1 2">
    <name type="scientific">Butyrivibrio fibrisolvens</name>
    <dbReference type="NCBI Taxonomy" id="831"/>
    <lineage>
        <taxon>Bacteria</taxon>
        <taxon>Bacillati</taxon>
        <taxon>Bacillota</taxon>
        <taxon>Clostridia</taxon>
        <taxon>Lachnospirales</taxon>
        <taxon>Lachnospiraceae</taxon>
        <taxon>Butyrivibrio</taxon>
    </lineage>
</organism>
<comment type="caution">
    <text evidence="1">The sequence shown here is derived from an EMBL/GenBank/DDBJ whole genome shotgun (WGS) entry which is preliminary data.</text>
</comment>
<evidence type="ECO:0008006" key="3">
    <source>
        <dbReference type="Google" id="ProtNLM"/>
    </source>
</evidence>
<dbReference type="InterPro" id="IPR050490">
    <property type="entry name" value="Bact_solute-bd_prot1"/>
</dbReference>
<keyword evidence="2" id="KW-1185">Reference proteome</keyword>
<dbReference type="Proteomes" id="UP000245488">
    <property type="component" value="Chromosome"/>
</dbReference>
<dbReference type="Pfam" id="PF13416">
    <property type="entry name" value="SBP_bac_8"/>
    <property type="match status" value="1"/>
</dbReference>
<gene>
    <name evidence="1" type="ORF">CPT75_16195</name>
</gene>
<proteinExistence type="predicted"/>
<sequence>MTQYMIFSHTRKGEKAMVKSRKLVSLALCLTLTATVFTGCGKKGAQKGSTDNVADYDHIYREDKFTLSEEADVSELNRIGAYKDRVYVYGQSYGSDDENGEFKFLSFKEDGTDVKQFSVSAKASSENETIYFNQAICDGDGNFYMVKNVYNYGEDEDNYDDYYLEKYSPEGEQLWQSQITDTDITGDGIYIIEGRGVLTYGGSKIGLFSEEDGKLIKDYDTGVEYLQQLVPKDNNVLIYTWDDDAYKLQEFSLDDGKVGKDIEFPGSFGNYSYCLQGTNSDLLLLARDGIYTYNYGDSDVTYCCSYIDSDINSDMVEGAVQLSDTEFLLLLMDEEDYTYKLTKVVKVPAEEAKSQEIITLACYWMDSTVRNAIVDFNKSNPKYRISVTDYSLYDTDNDYGAGVTKLNTDIVAGNVPDIVLASTELPMEAYAAKDIFMDLDPLIEADSEFTPDDYLQNVFDSFRRDGKLYSLVPAFSVYTIAVATSAVGGKTSWTMKEMKQIADSKGIEYKDMFGFGYTRNNIMSMAVYLNASSYINWDKHECYFDSDEFKEFLTFMKEFPEDYDYSNYEDTSDYWRKGKALAELEYLGDFDSYKDVLRGTFGEDVTMIGFPTNDSAEGSSGSAIIPTNEICISASTDKKEGCWEFLKSFFNDEYQQKYVDYGYFPVKRSTFEKMADDAMKPETWINEEGVEETYTPTMYVGGTEVEVTPLTQAERDYIVGFIEGVTEHVVYDEEIFNIISEEAAAYFNGQKSVDDVAGIIQSRINIYVNENS</sequence>
<protein>
    <recommendedName>
        <fullName evidence="3">ABC-type glycerol-3-phosphate transport system, substrate-binding protein</fullName>
    </recommendedName>
</protein>
<dbReference type="PANTHER" id="PTHR43649">
    <property type="entry name" value="ARABINOSE-BINDING PROTEIN-RELATED"/>
    <property type="match status" value="1"/>
</dbReference>
<accession>A0A317G730</accession>
<evidence type="ECO:0000313" key="1">
    <source>
        <dbReference type="EMBL" id="PWT28543.1"/>
    </source>
</evidence>
<dbReference type="AlphaFoldDB" id="A0A317G730"/>
<dbReference type="InterPro" id="IPR006059">
    <property type="entry name" value="SBP"/>
</dbReference>
<dbReference type="PANTHER" id="PTHR43649:SF12">
    <property type="entry name" value="DIACETYLCHITOBIOSE BINDING PROTEIN DASA"/>
    <property type="match status" value="1"/>
</dbReference>
<reference evidence="1 2" key="1">
    <citation type="submission" date="2017-09" db="EMBL/GenBank/DDBJ databases">
        <title>High-quality draft genome sequence of Butyrivibrio fibrisolvens INBov1, isolated from cow rumen.</title>
        <authorList>
            <person name="Rodriguez Hernaez J."/>
            <person name="Rivarola M."/>
            <person name="Paniego N."/>
            <person name="Cravero S."/>
            <person name="Ceron Cucchi M."/>
            <person name="Martinez M.C."/>
        </authorList>
    </citation>
    <scope>NUCLEOTIDE SEQUENCE [LARGE SCALE GENOMIC DNA]</scope>
    <source>
        <strain evidence="1 2">INBov1</strain>
    </source>
</reference>
<evidence type="ECO:0000313" key="2">
    <source>
        <dbReference type="Proteomes" id="UP000245488"/>
    </source>
</evidence>
<dbReference type="Gene3D" id="3.40.190.10">
    <property type="entry name" value="Periplasmic binding protein-like II"/>
    <property type="match status" value="1"/>
</dbReference>
<dbReference type="SUPFAM" id="SSF53850">
    <property type="entry name" value="Periplasmic binding protein-like II"/>
    <property type="match status" value="1"/>
</dbReference>
<name>A0A317G730_BUTFI</name>
<dbReference type="EMBL" id="NXNG01000001">
    <property type="protein sequence ID" value="PWT28543.1"/>
    <property type="molecule type" value="Genomic_DNA"/>
</dbReference>